<evidence type="ECO:0000313" key="1">
    <source>
        <dbReference type="EMBL" id="MBF4766225.1"/>
    </source>
</evidence>
<dbReference type="Proteomes" id="UP000660668">
    <property type="component" value="Unassembled WGS sequence"/>
</dbReference>
<organism evidence="1 2">
    <name type="scientific">Nocardioides agariphilus</name>
    <dbReference type="NCBI Taxonomy" id="433664"/>
    <lineage>
        <taxon>Bacteria</taxon>
        <taxon>Bacillati</taxon>
        <taxon>Actinomycetota</taxon>
        <taxon>Actinomycetes</taxon>
        <taxon>Propionibacteriales</taxon>
        <taxon>Nocardioidaceae</taxon>
        <taxon>Nocardioides</taxon>
    </lineage>
</organism>
<evidence type="ECO:0000313" key="2">
    <source>
        <dbReference type="Proteomes" id="UP000660668"/>
    </source>
</evidence>
<protein>
    <submittedName>
        <fullName evidence="1">Mycofactocin biosynthesis chaperone MftB</fullName>
    </submittedName>
</protein>
<dbReference type="Pfam" id="PF26520">
    <property type="entry name" value="MftB_chaperone"/>
    <property type="match status" value="1"/>
</dbReference>
<keyword evidence="2" id="KW-1185">Reference proteome</keyword>
<sequence>MACAACTEVLDESWGLTPSVELRPEPFGALAYHFGNRRLTFLKTRQLVAVVRGLDEAPDVRSALAAGGVAEREWPAYVAALRNLAATDMIRPIAAAAGEGR</sequence>
<proteinExistence type="predicted"/>
<dbReference type="NCBIfam" id="TIGR03967">
    <property type="entry name" value="mycofact_MftB"/>
    <property type="match status" value="1"/>
</dbReference>
<dbReference type="AlphaFoldDB" id="A0A930VLT2"/>
<reference evidence="1" key="1">
    <citation type="submission" date="2020-11" db="EMBL/GenBank/DDBJ databases">
        <title>Nocardioides cynanchi sp. nov., isolated from soil of rhizosphere of Cynanchum wilfordii.</title>
        <authorList>
            <person name="Lee J.-S."/>
            <person name="Suh M.K."/>
            <person name="Kim J.-S."/>
        </authorList>
    </citation>
    <scope>NUCLEOTIDE SEQUENCE</scope>
    <source>
        <strain evidence="1">KCTC 19276</strain>
    </source>
</reference>
<accession>A0A930VLT2</accession>
<name>A0A930VLT2_9ACTN</name>
<comment type="caution">
    <text evidence="1">The sequence shown here is derived from an EMBL/GenBank/DDBJ whole genome shotgun (WGS) entry which is preliminary data.</text>
</comment>
<gene>
    <name evidence="1" type="primary">mftB</name>
    <name evidence="1" type="ORF">ISU10_00405</name>
</gene>
<dbReference type="InterPro" id="IPR023850">
    <property type="entry name" value="MftB"/>
</dbReference>
<dbReference type="EMBL" id="JADKPO010000001">
    <property type="protein sequence ID" value="MBF4766225.1"/>
    <property type="molecule type" value="Genomic_DNA"/>
</dbReference>